<evidence type="ECO:0000313" key="2">
    <source>
        <dbReference type="EMBL" id="MFB2876530.1"/>
    </source>
</evidence>
<name>A0ABV4X170_9CYAN</name>
<reference evidence="2 3" key="1">
    <citation type="submission" date="2024-09" db="EMBL/GenBank/DDBJ databases">
        <title>Floridaenema gen nov. (Aerosakkonemataceae, Aerosakkonematales ord. nov., Cyanobacteria) from benthic tropical and subtropical fresh waters, with the description of four new species.</title>
        <authorList>
            <person name="Moretto J.A."/>
            <person name="Berthold D.E."/>
            <person name="Lefler F.W."/>
            <person name="Huang I.-S."/>
            <person name="Laughinghouse H. IV."/>
        </authorList>
    </citation>
    <scope>NUCLEOTIDE SEQUENCE [LARGE SCALE GENOMIC DNA]</scope>
    <source>
        <strain evidence="2 3">BLCC-F46</strain>
    </source>
</reference>
<dbReference type="RefSeq" id="WP_413269656.1">
    <property type="nucleotide sequence ID" value="NZ_JBHFNQ010000052.1"/>
</dbReference>
<keyword evidence="3" id="KW-1185">Reference proteome</keyword>
<evidence type="ECO:0000313" key="3">
    <source>
        <dbReference type="Proteomes" id="UP001576774"/>
    </source>
</evidence>
<comment type="caution">
    <text evidence="2">The sequence shown here is derived from an EMBL/GenBank/DDBJ whole genome shotgun (WGS) entry which is preliminary data.</text>
</comment>
<dbReference type="EMBL" id="JBHFNQ010000052">
    <property type="protein sequence ID" value="MFB2876530.1"/>
    <property type="molecule type" value="Genomic_DNA"/>
</dbReference>
<evidence type="ECO:0000256" key="1">
    <source>
        <dbReference type="SAM" id="MobiDB-lite"/>
    </source>
</evidence>
<feature type="compositionally biased region" description="Polar residues" evidence="1">
    <location>
        <begin position="76"/>
        <end position="105"/>
    </location>
</feature>
<sequence>MNLQNREVKKQIGLVGAVFGSLIFAFPAVAQINPTMPGNMNPTPGNQIPNNDELSPVERSRICAEYMNSTMRDRQNVPSTLGQSIPNQNSDRPASITQTLPSGSVNEPPEVRDGSFPAPSEAEMEQLCANEIMQRNRRALEKQNTSHIMMSQNYRYGQPYLNRRTIIPTPEQQQAATTSVRPVNGLVNLRLVNNSGADITYQVIGETQPRYLRGNNRVTLRSIDTPTTLTFYRPDGGFLVVNPQPVSPGVLEVRFDPTSSFSLDKSALMIQPTGAVYLN</sequence>
<protein>
    <submittedName>
        <fullName evidence="2">Uncharacterized protein</fullName>
    </submittedName>
</protein>
<organism evidence="2 3">
    <name type="scientific">Floridaenema aerugineum BLCC-F46</name>
    <dbReference type="NCBI Taxonomy" id="3153654"/>
    <lineage>
        <taxon>Bacteria</taxon>
        <taxon>Bacillati</taxon>
        <taxon>Cyanobacteriota</taxon>
        <taxon>Cyanophyceae</taxon>
        <taxon>Oscillatoriophycideae</taxon>
        <taxon>Aerosakkonematales</taxon>
        <taxon>Aerosakkonemataceae</taxon>
        <taxon>Floridanema</taxon>
        <taxon>Floridanema aerugineum</taxon>
    </lineage>
</organism>
<proteinExistence type="predicted"/>
<accession>A0ABV4X170</accession>
<gene>
    <name evidence="2" type="ORF">ACE1CC_06530</name>
</gene>
<feature type="region of interest" description="Disordered" evidence="1">
    <location>
        <begin position="71"/>
        <end position="120"/>
    </location>
</feature>
<dbReference type="Proteomes" id="UP001576774">
    <property type="component" value="Unassembled WGS sequence"/>
</dbReference>